<dbReference type="Pfam" id="PF13847">
    <property type="entry name" value="Methyltransf_31"/>
    <property type="match status" value="1"/>
</dbReference>
<name>A0A9P8V6Y0_9PEZI</name>
<dbReference type="SUPFAM" id="SSF53335">
    <property type="entry name" value="S-adenosyl-L-methionine-dependent methyltransferases"/>
    <property type="match status" value="1"/>
</dbReference>
<feature type="domain" description="Methyltransferase" evidence="1">
    <location>
        <begin position="36"/>
        <end position="146"/>
    </location>
</feature>
<dbReference type="EMBL" id="JAGSXJ010000019">
    <property type="protein sequence ID" value="KAH6681054.1"/>
    <property type="molecule type" value="Genomic_DNA"/>
</dbReference>
<keyword evidence="2" id="KW-0808">Transferase</keyword>
<keyword evidence="3" id="KW-1185">Reference proteome</keyword>
<protein>
    <submittedName>
        <fullName evidence="2">Methyltransferase</fullName>
    </submittedName>
</protein>
<evidence type="ECO:0000313" key="2">
    <source>
        <dbReference type="EMBL" id="KAH6681054.1"/>
    </source>
</evidence>
<keyword evidence="2" id="KW-0489">Methyltransferase</keyword>
<dbReference type="Proteomes" id="UP000770015">
    <property type="component" value="Unassembled WGS sequence"/>
</dbReference>
<dbReference type="CDD" id="cd02440">
    <property type="entry name" value="AdoMet_MTases"/>
    <property type="match status" value="1"/>
</dbReference>
<accession>A0A9P8V6Y0</accession>
<organism evidence="2 3">
    <name type="scientific">Plectosphaerella plurivora</name>
    <dbReference type="NCBI Taxonomy" id="936078"/>
    <lineage>
        <taxon>Eukaryota</taxon>
        <taxon>Fungi</taxon>
        <taxon>Dikarya</taxon>
        <taxon>Ascomycota</taxon>
        <taxon>Pezizomycotina</taxon>
        <taxon>Sordariomycetes</taxon>
        <taxon>Hypocreomycetidae</taxon>
        <taxon>Glomerellales</taxon>
        <taxon>Plectosphaerellaceae</taxon>
        <taxon>Plectosphaerella</taxon>
    </lineage>
</organism>
<dbReference type="GO" id="GO:0008168">
    <property type="term" value="F:methyltransferase activity"/>
    <property type="evidence" value="ECO:0007669"/>
    <property type="project" value="UniProtKB-KW"/>
</dbReference>
<dbReference type="Gene3D" id="3.40.50.150">
    <property type="entry name" value="Vaccinia Virus protein VP39"/>
    <property type="match status" value="1"/>
</dbReference>
<dbReference type="PANTHER" id="PTHR43861">
    <property type="entry name" value="TRANS-ACONITATE 2-METHYLTRANSFERASE-RELATED"/>
    <property type="match status" value="1"/>
</dbReference>
<comment type="caution">
    <text evidence="2">The sequence shown here is derived from an EMBL/GenBank/DDBJ whole genome shotgun (WGS) entry which is preliminary data.</text>
</comment>
<evidence type="ECO:0000259" key="1">
    <source>
        <dbReference type="Pfam" id="PF13847"/>
    </source>
</evidence>
<dbReference type="InterPro" id="IPR025714">
    <property type="entry name" value="Methyltranfer_dom"/>
</dbReference>
<dbReference type="AlphaFoldDB" id="A0A9P8V6Y0"/>
<gene>
    <name evidence="2" type="ORF">F5X68DRAFT_138113</name>
</gene>
<sequence length="277" mass="30886">MAEQKKDNWSTEEYQNAAAFVPKLATKVVQWLDVQKDDRIFDIGCGDGVLDVDFAHVLAEGTGSLHGVDSSAAMIETSNRVVGGTKLKNFKFETLDANAIRPETLPKFNKAFSNAALHWILKPKTAGAFFTSVRDVLDPGGVFVFEMGGLGNVSEMRTALIMATARKIGLERALAVDPWFFPDETWMRRTLEEEVGGWKVERVEREWRPTKAGDTGVEGWTRLMGKVFFDAVREEKGDEAVEDAVREVTEALRFVCDDGNGGEMISYVRLRCIARKI</sequence>
<dbReference type="PANTHER" id="PTHR43861:SF1">
    <property type="entry name" value="TRANS-ACONITATE 2-METHYLTRANSFERASE"/>
    <property type="match status" value="1"/>
</dbReference>
<dbReference type="InterPro" id="IPR029063">
    <property type="entry name" value="SAM-dependent_MTases_sf"/>
</dbReference>
<proteinExistence type="predicted"/>
<dbReference type="GO" id="GO:0032259">
    <property type="term" value="P:methylation"/>
    <property type="evidence" value="ECO:0007669"/>
    <property type="project" value="UniProtKB-KW"/>
</dbReference>
<dbReference type="OrthoDB" id="66144at2759"/>
<reference evidence="2" key="1">
    <citation type="journal article" date="2021" name="Nat. Commun.">
        <title>Genetic determinants of endophytism in the Arabidopsis root mycobiome.</title>
        <authorList>
            <person name="Mesny F."/>
            <person name="Miyauchi S."/>
            <person name="Thiergart T."/>
            <person name="Pickel B."/>
            <person name="Atanasova L."/>
            <person name="Karlsson M."/>
            <person name="Huettel B."/>
            <person name="Barry K.W."/>
            <person name="Haridas S."/>
            <person name="Chen C."/>
            <person name="Bauer D."/>
            <person name="Andreopoulos W."/>
            <person name="Pangilinan J."/>
            <person name="LaButti K."/>
            <person name="Riley R."/>
            <person name="Lipzen A."/>
            <person name="Clum A."/>
            <person name="Drula E."/>
            <person name="Henrissat B."/>
            <person name="Kohler A."/>
            <person name="Grigoriev I.V."/>
            <person name="Martin F.M."/>
            <person name="Hacquard S."/>
        </authorList>
    </citation>
    <scope>NUCLEOTIDE SEQUENCE</scope>
    <source>
        <strain evidence="2">MPI-SDFR-AT-0117</strain>
    </source>
</reference>
<evidence type="ECO:0000313" key="3">
    <source>
        <dbReference type="Proteomes" id="UP000770015"/>
    </source>
</evidence>